<organism evidence="2 3">
    <name type="scientific">Xanthoceras sorbifolium</name>
    <dbReference type="NCBI Taxonomy" id="99658"/>
    <lineage>
        <taxon>Eukaryota</taxon>
        <taxon>Viridiplantae</taxon>
        <taxon>Streptophyta</taxon>
        <taxon>Embryophyta</taxon>
        <taxon>Tracheophyta</taxon>
        <taxon>Spermatophyta</taxon>
        <taxon>Magnoliopsida</taxon>
        <taxon>eudicotyledons</taxon>
        <taxon>Gunneridae</taxon>
        <taxon>Pentapetalae</taxon>
        <taxon>rosids</taxon>
        <taxon>malvids</taxon>
        <taxon>Sapindales</taxon>
        <taxon>Sapindaceae</taxon>
        <taxon>Xanthoceroideae</taxon>
        <taxon>Xanthoceras</taxon>
    </lineage>
</organism>
<feature type="domain" description="Ubiquitin-like" evidence="1">
    <location>
        <begin position="3"/>
        <end position="68"/>
    </location>
</feature>
<dbReference type="PANTHER" id="PTHR10621:SF63">
    <property type="entry name" value="UBIQUITIN-LIKE DOMAIN-CONTAINING PROTEIN"/>
    <property type="match status" value="1"/>
</dbReference>
<evidence type="ECO:0000259" key="1">
    <source>
        <dbReference type="PROSITE" id="PS50053"/>
    </source>
</evidence>
<name>A0ABQ8HHY8_9ROSI</name>
<dbReference type="Pfam" id="PF00240">
    <property type="entry name" value="ubiquitin"/>
    <property type="match status" value="1"/>
</dbReference>
<reference evidence="2 3" key="1">
    <citation type="submission" date="2021-02" db="EMBL/GenBank/DDBJ databases">
        <title>Plant Genome Project.</title>
        <authorList>
            <person name="Zhang R.-G."/>
        </authorList>
    </citation>
    <scope>NUCLEOTIDE SEQUENCE [LARGE SCALE GENOMIC DNA]</scope>
    <source>
        <tissue evidence="2">Leaves</tissue>
    </source>
</reference>
<dbReference type="SMART" id="SM00213">
    <property type="entry name" value="UBQ"/>
    <property type="match status" value="2"/>
</dbReference>
<accession>A0ABQ8HHY8</accession>
<gene>
    <name evidence="2" type="ORF">JRO89_XS10G0071400</name>
</gene>
<keyword evidence="3" id="KW-1185">Reference proteome</keyword>
<comment type="caution">
    <text evidence="2">The sequence shown here is derived from an EMBL/GenBank/DDBJ whole genome shotgun (WGS) entry which is preliminary data.</text>
</comment>
<dbReference type="InterPro" id="IPR000626">
    <property type="entry name" value="Ubiquitin-like_dom"/>
</dbReference>
<dbReference type="PROSITE" id="PS50053">
    <property type="entry name" value="UBIQUITIN_2"/>
    <property type="match status" value="1"/>
</dbReference>
<dbReference type="EMBL" id="JAFEMO010000010">
    <property type="protein sequence ID" value="KAH7560687.1"/>
    <property type="molecule type" value="Genomic_DNA"/>
</dbReference>
<protein>
    <recommendedName>
        <fullName evidence="1">Ubiquitin-like domain-containing protein</fullName>
    </recommendedName>
</protein>
<dbReference type="Proteomes" id="UP000827721">
    <property type="component" value="Unassembled WGS sequence"/>
</dbReference>
<proteinExistence type="predicted"/>
<dbReference type="Gene3D" id="3.10.20.90">
    <property type="entry name" value="Phosphatidylinositol 3-kinase Catalytic Subunit, Chain A, domain 1"/>
    <property type="match status" value="2"/>
</dbReference>
<evidence type="ECO:0000313" key="3">
    <source>
        <dbReference type="Proteomes" id="UP000827721"/>
    </source>
</evidence>
<dbReference type="SUPFAM" id="SSF54236">
    <property type="entry name" value="Ubiquitin-like"/>
    <property type="match status" value="2"/>
</dbReference>
<dbReference type="CDD" id="cd17039">
    <property type="entry name" value="Ubl_ubiquitin_like"/>
    <property type="match status" value="2"/>
</dbReference>
<sequence length="159" mass="18389">MAATVLFKITGGEVIPEVEMLETATILDLKKRIESVLNLKAERQILRTYDNQELNNDRTIAHYDFKKNVATLVLHFKPLPGKSKFNILVKVGDDEFNLKVKETTLVGDLIKKIEKRLICSSKYMNLYHLSTKLEEEDLPLTTYYISEGSEIEVKYVYHH</sequence>
<dbReference type="PANTHER" id="PTHR10621">
    <property type="entry name" value="UV EXCISION REPAIR PROTEIN RAD23"/>
    <property type="match status" value="1"/>
</dbReference>
<dbReference type="InterPro" id="IPR029071">
    <property type="entry name" value="Ubiquitin-like_domsf"/>
</dbReference>
<evidence type="ECO:0000313" key="2">
    <source>
        <dbReference type="EMBL" id="KAH7560687.1"/>
    </source>
</evidence>